<evidence type="ECO:0000313" key="2">
    <source>
        <dbReference type="Proteomes" id="UP000003980"/>
    </source>
</evidence>
<protein>
    <submittedName>
        <fullName evidence="1">Uncharacterized protein</fullName>
    </submittedName>
</protein>
<sequence>MITSSYVENHKVTFIEDLGRTLVYLDLSIPYLKESPAEIVYKETEIEIGHGVIKRIVICPTEHGTFICNAVVKLNGTTKPTAEEIYQAVSSVLSKLE</sequence>
<gene>
    <name evidence="1" type="ORF">MetMK1DRAFT_00028260</name>
</gene>
<dbReference type="eggNOG" id="arCOG08333">
    <property type="taxonomic scope" value="Archaea"/>
</dbReference>
<dbReference type="AlphaFoldDB" id="H2C8B8"/>
<keyword evidence="2" id="KW-1185">Reference proteome</keyword>
<dbReference type="HOGENOM" id="CLU_2340242_0_0_2"/>
<dbReference type="OrthoDB" id="378402at2157"/>
<proteinExistence type="predicted"/>
<name>H2C8B8_9CREN</name>
<reference evidence="1 2" key="1">
    <citation type="submission" date="2012-01" db="EMBL/GenBank/DDBJ databases">
        <title>Improved High-Quality Draft sequence of Metallosphaera yellowstonensis MK1.</title>
        <authorList>
            <consortium name="US DOE Joint Genome Institute"/>
            <person name="Lucas S."/>
            <person name="Han J."/>
            <person name="Cheng J.-F."/>
            <person name="Goodwin L."/>
            <person name="Pitluck S."/>
            <person name="Peters L."/>
            <person name="Teshima H."/>
            <person name="Detter J.C."/>
            <person name="Han C."/>
            <person name="Tapia R."/>
            <person name="Land M."/>
            <person name="Hauser L."/>
            <person name="Kyrpides N."/>
            <person name="Kozubal M."/>
            <person name="Macur R.E."/>
            <person name="Jay Z."/>
            <person name="Inskeep W."/>
            <person name="Woyke T."/>
        </authorList>
    </citation>
    <scope>NUCLEOTIDE SEQUENCE [LARGE SCALE GENOMIC DNA]</scope>
    <source>
        <strain evidence="1 2">MK1</strain>
    </source>
</reference>
<accession>H2C8B8</accession>
<dbReference type="EMBL" id="JH597770">
    <property type="protein sequence ID" value="EHP68394.1"/>
    <property type="molecule type" value="Genomic_DNA"/>
</dbReference>
<evidence type="ECO:0000313" key="1">
    <source>
        <dbReference type="EMBL" id="EHP68394.1"/>
    </source>
</evidence>
<organism evidence="1 2">
    <name type="scientific">Metallosphaera yellowstonensis MK1</name>
    <dbReference type="NCBI Taxonomy" id="671065"/>
    <lineage>
        <taxon>Archaea</taxon>
        <taxon>Thermoproteota</taxon>
        <taxon>Thermoprotei</taxon>
        <taxon>Sulfolobales</taxon>
        <taxon>Sulfolobaceae</taxon>
        <taxon>Metallosphaera</taxon>
    </lineage>
</organism>
<dbReference type="RefSeq" id="WP_009074755.1">
    <property type="nucleotide sequence ID" value="NZ_JH597770.1"/>
</dbReference>
<dbReference type="Proteomes" id="UP000003980">
    <property type="component" value="Unassembled WGS sequence"/>
</dbReference>
<dbReference type="STRING" id="671065.MetMK1DRAFT_00028260"/>